<dbReference type="InterPro" id="IPR010994">
    <property type="entry name" value="RuvA_2-like"/>
</dbReference>
<dbReference type="InterPro" id="IPR004509">
    <property type="entry name" value="Competence_ComEA_HhH"/>
</dbReference>
<comment type="caution">
    <text evidence="3">The sequence shown here is derived from an EMBL/GenBank/DDBJ whole genome shotgun (WGS) entry which is preliminary data.</text>
</comment>
<dbReference type="PANTHER" id="PTHR21180:SF32">
    <property type="entry name" value="ENDONUCLEASE_EXONUCLEASE_PHOSPHATASE FAMILY DOMAIN-CONTAINING PROTEIN 1"/>
    <property type="match status" value="1"/>
</dbReference>
<dbReference type="Proteomes" id="UP001165287">
    <property type="component" value="Unassembled WGS sequence"/>
</dbReference>
<name>A0ABS7ULX6_9BACI</name>
<proteinExistence type="predicted"/>
<dbReference type="SMART" id="SM00278">
    <property type="entry name" value="HhH1"/>
    <property type="match status" value="2"/>
</dbReference>
<accession>A0ABS7ULX6</accession>
<dbReference type="NCBIfam" id="TIGR00426">
    <property type="entry name" value="competence protein ComEA helix-hairpin-helix repeat region"/>
    <property type="match status" value="1"/>
</dbReference>
<dbReference type="RefSeq" id="WP_224136948.1">
    <property type="nucleotide sequence ID" value="NZ_JAIQUM010000005.1"/>
</dbReference>
<dbReference type="InterPro" id="IPR051675">
    <property type="entry name" value="Endo/Exo/Phosphatase_dom_1"/>
</dbReference>
<keyword evidence="1" id="KW-1133">Transmembrane helix</keyword>
<dbReference type="EMBL" id="JAIQUM010000005">
    <property type="protein sequence ID" value="MBZ5749315.1"/>
    <property type="molecule type" value="Genomic_DNA"/>
</dbReference>
<dbReference type="Pfam" id="PF10531">
    <property type="entry name" value="SLBB"/>
    <property type="match status" value="1"/>
</dbReference>
<evidence type="ECO:0000313" key="4">
    <source>
        <dbReference type="Proteomes" id="UP001165287"/>
    </source>
</evidence>
<dbReference type="InterPro" id="IPR003583">
    <property type="entry name" value="Hlx-hairpin-Hlx_DNA-bd_motif"/>
</dbReference>
<dbReference type="Gene3D" id="3.10.560.10">
    <property type="entry name" value="Outer membrane lipoprotein wza domain like"/>
    <property type="match status" value="1"/>
</dbReference>
<dbReference type="SUPFAM" id="SSF47781">
    <property type="entry name" value="RuvA domain 2-like"/>
    <property type="match status" value="1"/>
</dbReference>
<protein>
    <submittedName>
        <fullName evidence="3">Helix-hairpin-helix domain-containing protein</fullName>
    </submittedName>
</protein>
<evidence type="ECO:0000256" key="1">
    <source>
        <dbReference type="SAM" id="Phobius"/>
    </source>
</evidence>
<keyword evidence="1" id="KW-0812">Transmembrane</keyword>
<gene>
    <name evidence="3" type="ORF">K9V48_03420</name>
</gene>
<feature type="domain" description="Helix-hairpin-helix DNA-binding motif class 1" evidence="2">
    <location>
        <begin position="156"/>
        <end position="175"/>
    </location>
</feature>
<feature type="domain" description="Helix-hairpin-helix DNA-binding motif class 1" evidence="2">
    <location>
        <begin position="186"/>
        <end position="205"/>
    </location>
</feature>
<feature type="transmembrane region" description="Helical" evidence="1">
    <location>
        <begin position="7"/>
        <end position="27"/>
    </location>
</feature>
<evidence type="ECO:0000313" key="3">
    <source>
        <dbReference type="EMBL" id="MBZ5749315.1"/>
    </source>
</evidence>
<organism evidence="3 4">
    <name type="scientific">Metabacillus rhizolycopersici</name>
    <dbReference type="NCBI Taxonomy" id="2875709"/>
    <lineage>
        <taxon>Bacteria</taxon>
        <taxon>Bacillati</taxon>
        <taxon>Bacillota</taxon>
        <taxon>Bacilli</taxon>
        <taxon>Bacillales</taxon>
        <taxon>Bacillaceae</taxon>
        <taxon>Metabacillus</taxon>
    </lineage>
</organism>
<evidence type="ECO:0000259" key="2">
    <source>
        <dbReference type="SMART" id="SM00278"/>
    </source>
</evidence>
<keyword evidence="1" id="KW-0472">Membrane</keyword>
<dbReference type="InterPro" id="IPR019554">
    <property type="entry name" value="Soluble_ligand-bd"/>
</dbReference>
<keyword evidence="4" id="KW-1185">Reference proteome</keyword>
<dbReference type="Pfam" id="PF12836">
    <property type="entry name" value="HHH_3"/>
    <property type="match status" value="1"/>
</dbReference>
<dbReference type="PANTHER" id="PTHR21180">
    <property type="entry name" value="ENDONUCLEASE/EXONUCLEASE/PHOSPHATASE FAMILY DOMAIN-CONTAINING PROTEIN 1"/>
    <property type="match status" value="1"/>
</dbReference>
<sequence>MSLFQKYKKWIMILSILAALFGLYHYFIKDSPTSELVTTNEEENPFHITETEETAGVTTNDEIEEERLVVDLKGAIVQPGVYELEGGARVHELLKMAGGLTSEADELAINLAAPLEDGMVIYIPKKGEVTDYSLTSQTSHQEQDDGKVNINVASSEELQTLTGIGPSKAEAIIAYRDENGSFKELEGLLEVSGIGQKSFEKLKDEITIK</sequence>
<dbReference type="Gene3D" id="1.10.150.310">
    <property type="entry name" value="Tex RuvX-like domain-like"/>
    <property type="match status" value="1"/>
</dbReference>
<reference evidence="3" key="1">
    <citation type="submission" date="2024-05" db="EMBL/GenBank/DDBJ databases">
        <title>Metabacillus sp. nov., isolated from the rhizosphere soil of tomato plants.</title>
        <authorList>
            <person name="Ma R."/>
        </authorList>
    </citation>
    <scope>NUCLEOTIDE SEQUENCE</scope>
    <source>
        <strain evidence="3">DBTR6</strain>
    </source>
</reference>